<protein>
    <recommendedName>
        <fullName evidence="2">LXG domain-containing protein</fullName>
    </recommendedName>
</protein>
<dbReference type="InterPro" id="IPR006829">
    <property type="entry name" value="LXG_dom"/>
</dbReference>
<dbReference type="Pfam" id="PF04740">
    <property type="entry name" value="LXG"/>
    <property type="match status" value="1"/>
</dbReference>
<evidence type="ECO:0000259" key="2">
    <source>
        <dbReference type="PROSITE" id="PS51756"/>
    </source>
</evidence>
<reference evidence="3 4" key="1">
    <citation type="journal article" date="2019" name="Sci. Transl. Med.">
        <title>Quorum sensing between bacterial species on the skin protects against epidermal injury in atopic dermatitis.</title>
        <authorList>
            <person name="Williams M.R."/>
        </authorList>
    </citation>
    <scope>NUCLEOTIDE SEQUENCE [LARGE SCALE GENOMIC DNA]</scope>
    <source>
        <strain evidence="3 4">E7</strain>
    </source>
</reference>
<sequence length="523" mass="57025">MDNKVRMSEVHALQKAVNSSLSSLLSNGKTLKNNLNQLKNDDNFKGQTASSINAYNDSFHIETIHRIEKIKSEFESKFKSAVDSFHSNVDNDHSAILDAERMENYKDDIKKAVNNIEQTKTRMNSTINGVHDITDAKTITGHSVKEKGTALTNFIGDTVSDFKSFQGKHDMDGAELLDMITPVAKMTSKVKDMPADRSTIAGKAVIIKEQYKIYSKDNQFTQLKKELDKYKNAAYGGNKAAKTTKAFLEIKNQLLAAYIAGDGNFYKGNELLKAGKIGSLGKSKLKLINATLHTNIENIQGKRLLKAANFLLSKKNMKMSDKLVNALKMTRNYDDVEFRTIQKEMKKYTAKNPLKQGSKSFLDKVLDPKLKEALKHPKKMTLQEIEEFKSLNLLGKGGKILKYGGKVLGPLGIAAIIATNAMSNKSKQRKIVDTTVDLGAMGASTATGMAVGTAIGGPIGAAVGAGVGALTGIATELKVFGGKSLTDIAKDKANEAVSRFRNSKAGEMTGKFLKSTTVFGLFS</sequence>
<dbReference type="AlphaFoldDB" id="A0A4Q9WD83"/>
<dbReference type="EMBL" id="SCHB01000002">
    <property type="protein sequence ID" value="TBW73041.1"/>
    <property type="molecule type" value="Genomic_DNA"/>
</dbReference>
<dbReference type="GeneID" id="58090250"/>
<comment type="similarity">
    <text evidence="1">In the N-terminal section; belongs to the LXG family.</text>
</comment>
<accession>A0A4Q9WD83</accession>
<feature type="domain" description="LXG" evidence="2">
    <location>
        <begin position="1"/>
        <end position="231"/>
    </location>
</feature>
<dbReference type="Proteomes" id="UP000293637">
    <property type="component" value="Unassembled WGS sequence"/>
</dbReference>
<evidence type="ECO:0000256" key="1">
    <source>
        <dbReference type="ARBA" id="ARBA00034117"/>
    </source>
</evidence>
<dbReference type="RefSeq" id="WP_002493032.1">
    <property type="nucleotide sequence ID" value="NZ_AP021848.1"/>
</dbReference>
<name>A0A4Q9WD83_STALU</name>
<dbReference type="PROSITE" id="PS51756">
    <property type="entry name" value="LXG"/>
    <property type="match status" value="1"/>
</dbReference>
<gene>
    <name evidence="3" type="ORF">EQ812_04140</name>
</gene>
<comment type="caution">
    <text evidence="3">The sequence shown here is derived from an EMBL/GenBank/DDBJ whole genome shotgun (WGS) entry which is preliminary data.</text>
</comment>
<proteinExistence type="inferred from homology"/>
<organism evidence="3 4">
    <name type="scientific">Staphylococcus lugdunensis</name>
    <dbReference type="NCBI Taxonomy" id="28035"/>
    <lineage>
        <taxon>Bacteria</taxon>
        <taxon>Bacillati</taxon>
        <taxon>Bacillota</taxon>
        <taxon>Bacilli</taxon>
        <taxon>Bacillales</taxon>
        <taxon>Staphylococcaceae</taxon>
        <taxon>Staphylococcus</taxon>
    </lineage>
</organism>
<evidence type="ECO:0000313" key="4">
    <source>
        <dbReference type="Proteomes" id="UP000293637"/>
    </source>
</evidence>
<evidence type="ECO:0000313" key="3">
    <source>
        <dbReference type="EMBL" id="TBW73041.1"/>
    </source>
</evidence>